<protein>
    <submittedName>
        <fullName evidence="2">Uncharacterized protein</fullName>
    </submittedName>
</protein>
<feature type="region of interest" description="Disordered" evidence="1">
    <location>
        <begin position="1"/>
        <end position="43"/>
    </location>
</feature>
<comment type="caution">
    <text evidence="2">The sequence shown here is derived from an EMBL/GenBank/DDBJ whole genome shotgun (WGS) entry which is preliminary data.</text>
</comment>
<gene>
    <name evidence="2" type="ORF">EYF80_048009</name>
</gene>
<dbReference type="EMBL" id="SRLO01001078">
    <property type="protein sequence ID" value="TNN41831.1"/>
    <property type="molecule type" value="Genomic_DNA"/>
</dbReference>
<name>A0A4Z2FLC8_9TELE</name>
<feature type="compositionally biased region" description="Basic residues" evidence="1">
    <location>
        <begin position="16"/>
        <end position="26"/>
    </location>
</feature>
<dbReference type="AlphaFoldDB" id="A0A4Z2FLC8"/>
<evidence type="ECO:0000256" key="1">
    <source>
        <dbReference type="SAM" id="MobiDB-lite"/>
    </source>
</evidence>
<accession>A0A4Z2FLC8</accession>
<proteinExistence type="predicted"/>
<organism evidence="2 3">
    <name type="scientific">Liparis tanakae</name>
    <name type="common">Tanaka's snailfish</name>
    <dbReference type="NCBI Taxonomy" id="230148"/>
    <lineage>
        <taxon>Eukaryota</taxon>
        <taxon>Metazoa</taxon>
        <taxon>Chordata</taxon>
        <taxon>Craniata</taxon>
        <taxon>Vertebrata</taxon>
        <taxon>Euteleostomi</taxon>
        <taxon>Actinopterygii</taxon>
        <taxon>Neopterygii</taxon>
        <taxon>Teleostei</taxon>
        <taxon>Neoteleostei</taxon>
        <taxon>Acanthomorphata</taxon>
        <taxon>Eupercaria</taxon>
        <taxon>Perciformes</taxon>
        <taxon>Cottioidei</taxon>
        <taxon>Cottales</taxon>
        <taxon>Liparidae</taxon>
        <taxon>Liparis</taxon>
    </lineage>
</organism>
<reference evidence="2 3" key="1">
    <citation type="submission" date="2019-03" db="EMBL/GenBank/DDBJ databases">
        <title>First draft genome of Liparis tanakae, snailfish: a comprehensive survey of snailfish specific genes.</title>
        <authorList>
            <person name="Kim W."/>
            <person name="Song I."/>
            <person name="Jeong J.-H."/>
            <person name="Kim D."/>
            <person name="Kim S."/>
            <person name="Ryu S."/>
            <person name="Song J.Y."/>
            <person name="Lee S.K."/>
        </authorList>
    </citation>
    <scope>NUCLEOTIDE SEQUENCE [LARGE SCALE GENOMIC DNA]</scope>
    <source>
        <tissue evidence="2">Muscle</tissue>
    </source>
</reference>
<dbReference type="Proteomes" id="UP000314294">
    <property type="component" value="Unassembled WGS sequence"/>
</dbReference>
<sequence>MAGFVGQTIGSQHNKRDARRRRRAGRRVPDQLHGQRVSVETQGLRGAGLRGAGLLLSHAGLPGR</sequence>
<keyword evidence="3" id="KW-1185">Reference proteome</keyword>
<evidence type="ECO:0000313" key="2">
    <source>
        <dbReference type="EMBL" id="TNN41831.1"/>
    </source>
</evidence>
<evidence type="ECO:0000313" key="3">
    <source>
        <dbReference type="Proteomes" id="UP000314294"/>
    </source>
</evidence>